<protein>
    <recommendedName>
        <fullName evidence="5">Dinucleotide-utilizing enzyme</fullName>
    </recommendedName>
</protein>
<sequence length="168" mass="16943">MMVRMNKSLTRSIGFWLLLVVSLATTAVGAWLISGQIGTMTTTLLDGTATGVEVYVGQSLVVVGAGVLAAGIVGILLTLGLVAARSLVPTPAPAVVEAIDWTVETDETPAPVAVDTTPSTDATPVSEEVATDAVPETAATNDTATNDAATNGAPATDAEPESTPPITR</sequence>
<dbReference type="AlphaFoldDB" id="T5KIV7"/>
<evidence type="ECO:0000256" key="1">
    <source>
        <dbReference type="SAM" id="MobiDB-lite"/>
    </source>
</evidence>
<accession>T5KIV7</accession>
<evidence type="ECO:0000256" key="2">
    <source>
        <dbReference type="SAM" id="Phobius"/>
    </source>
</evidence>
<gene>
    <name evidence="3" type="ORF">L687_04225</name>
</gene>
<dbReference type="EMBL" id="ATAO01000206">
    <property type="protein sequence ID" value="EQM74673.1"/>
    <property type="molecule type" value="Genomic_DNA"/>
</dbReference>
<feature type="compositionally biased region" description="Low complexity" evidence="1">
    <location>
        <begin position="137"/>
        <end position="157"/>
    </location>
</feature>
<evidence type="ECO:0000313" key="3">
    <source>
        <dbReference type="EMBL" id="EQM74673.1"/>
    </source>
</evidence>
<keyword evidence="2" id="KW-1133">Transmembrane helix</keyword>
<feature type="transmembrane region" description="Helical" evidence="2">
    <location>
        <begin position="59"/>
        <end position="84"/>
    </location>
</feature>
<name>T5KIV7_MICMQ</name>
<keyword evidence="2" id="KW-0472">Membrane</keyword>
<dbReference type="PATRIC" id="fig|1333857.3.peg.2827"/>
<reference evidence="3 4" key="1">
    <citation type="journal article" date="2013" name="Genome Announc.">
        <title>Whole-genome sequences of five oyster-associated bacteria show potential for crude oil hydrocarbon degradation.</title>
        <authorList>
            <person name="Chauhan A."/>
            <person name="Green S."/>
            <person name="Pathak A."/>
            <person name="Thomas J."/>
            <person name="Venkatramanan R."/>
        </authorList>
    </citation>
    <scope>NUCLEOTIDE SEQUENCE [LARGE SCALE GENOMIC DNA]</scope>
    <source>
        <strain evidence="3 4">MF109</strain>
    </source>
</reference>
<evidence type="ECO:0000313" key="4">
    <source>
        <dbReference type="Proteomes" id="UP000016033"/>
    </source>
</evidence>
<comment type="caution">
    <text evidence="3">The sequence shown here is derived from an EMBL/GenBank/DDBJ whole genome shotgun (WGS) entry which is preliminary data.</text>
</comment>
<organism evidence="3 4">
    <name type="scientific">Microbacterium maritypicum MF109</name>
    <dbReference type="NCBI Taxonomy" id="1333857"/>
    <lineage>
        <taxon>Bacteria</taxon>
        <taxon>Bacillati</taxon>
        <taxon>Actinomycetota</taxon>
        <taxon>Actinomycetes</taxon>
        <taxon>Micrococcales</taxon>
        <taxon>Microbacteriaceae</taxon>
        <taxon>Microbacterium</taxon>
    </lineage>
</organism>
<proteinExistence type="predicted"/>
<evidence type="ECO:0008006" key="5">
    <source>
        <dbReference type="Google" id="ProtNLM"/>
    </source>
</evidence>
<dbReference type="Proteomes" id="UP000016033">
    <property type="component" value="Unassembled WGS sequence"/>
</dbReference>
<keyword evidence="2" id="KW-0812">Transmembrane</keyword>
<feature type="region of interest" description="Disordered" evidence="1">
    <location>
        <begin position="107"/>
        <end position="168"/>
    </location>
</feature>